<dbReference type="GeneID" id="26802701"/>
<feature type="region of interest" description="Disordered" evidence="1">
    <location>
        <begin position="60"/>
        <end position="81"/>
    </location>
</feature>
<reference evidence="3 4" key="1">
    <citation type="submission" date="2014-06" db="EMBL/GenBank/DDBJ databases">
        <title>The Genome of the Aflatoxigenic Filamentous Fungus Aspergillus nomius.</title>
        <authorList>
            <person name="Moore M.G."/>
            <person name="Shannon B.M."/>
            <person name="Brian M.M."/>
        </authorList>
    </citation>
    <scope>NUCLEOTIDE SEQUENCE [LARGE SCALE GENOMIC DNA]</scope>
    <source>
        <strain evidence="3 4">NRRL 13137</strain>
    </source>
</reference>
<evidence type="ECO:0000256" key="2">
    <source>
        <dbReference type="SAM" id="SignalP"/>
    </source>
</evidence>
<gene>
    <name evidence="3" type="ORF">ANOM_000897</name>
</gene>
<evidence type="ECO:0000313" key="3">
    <source>
        <dbReference type="EMBL" id="KNG90785.1"/>
    </source>
</evidence>
<dbReference type="RefSeq" id="XP_015411708.1">
    <property type="nucleotide sequence ID" value="XM_015546155.1"/>
</dbReference>
<accession>A0A0L1JG83</accession>
<sequence length="202" mass="22864">MVKISFFLFIISGGSCSALSLCAGRYYCPWTGPAQRASEPKEDAHVATIELPKQQVHFSRLPDTDKITREDPSHSETFSSLDTVSDRHQTNVLHDLDEETARHERTWASRHVIVSFSYVNCAILTGLNRGNGWNARVELKLSPGSRAMSSLDWVTRWEKAIDCLSSKELENVDMYEMDELALAAFWDRVWGCYVPYAGGRDE</sequence>
<dbReference type="AlphaFoldDB" id="A0A0L1JG83"/>
<protein>
    <submittedName>
        <fullName evidence="3">Uncharacterized protein</fullName>
    </submittedName>
</protein>
<dbReference type="PROSITE" id="PS51257">
    <property type="entry name" value="PROKAR_LIPOPROTEIN"/>
    <property type="match status" value="1"/>
</dbReference>
<dbReference type="EMBL" id="JNOM01000009">
    <property type="protein sequence ID" value="KNG90785.1"/>
    <property type="molecule type" value="Genomic_DNA"/>
</dbReference>
<feature type="signal peptide" evidence="2">
    <location>
        <begin position="1"/>
        <end position="18"/>
    </location>
</feature>
<organism evidence="3 4">
    <name type="scientific">Aspergillus nomiae NRRL (strain ATCC 15546 / NRRL 13137 / CBS 260.88 / M93)</name>
    <dbReference type="NCBI Taxonomy" id="1509407"/>
    <lineage>
        <taxon>Eukaryota</taxon>
        <taxon>Fungi</taxon>
        <taxon>Dikarya</taxon>
        <taxon>Ascomycota</taxon>
        <taxon>Pezizomycotina</taxon>
        <taxon>Eurotiomycetes</taxon>
        <taxon>Eurotiomycetidae</taxon>
        <taxon>Eurotiales</taxon>
        <taxon>Aspergillaceae</taxon>
        <taxon>Aspergillus</taxon>
        <taxon>Aspergillus subgen. Circumdati</taxon>
    </lineage>
</organism>
<proteinExistence type="predicted"/>
<feature type="compositionally biased region" description="Basic and acidic residues" evidence="1">
    <location>
        <begin position="60"/>
        <end position="74"/>
    </location>
</feature>
<keyword evidence="4" id="KW-1185">Reference proteome</keyword>
<comment type="caution">
    <text evidence="3">The sequence shown here is derived from an EMBL/GenBank/DDBJ whole genome shotgun (WGS) entry which is preliminary data.</text>
</comment>
<evidence type="ECO:0000313" key="4">
    <source>
        <dbReference type="Proteomes" id="UP000037505"/>
    </source>
</evidence>
<dbReference type="OrthoDB" id="4381896at2759"/>
<evidence type="ECO:0000256" key="1">
    <source>
        <dbReference type="SAM" id="MobiDB-lite"/>
    </source>
</evidence>
<name>A0A0L1JG83_ASPN3</name>
<dbReference type="Proteomes" id="UP000037505">
    <property type="component" value="Unassembled WGS sequence"/>
</dbReference>
<feature type="chain" id="PRO_5005553510" evidence="2">
    <location>
        <begin position="19"/>
        <end position="202"/>
    </location>
</feature>
<keyword evidence="2" id="KW-0732">Signal</keyword>